<evidence type="ECO:0000256" key="2">
    <source>
        <dbReference type="ARBA" id="ARBA00022801"/>
    </source>
</evidence>
<gene>
    <name evidence="4" type="ORF">Sango_1520600</name>
</gene>
<name>A0AAE1WP23_9LAMI</name>
<reference evidence="4" key="1">
    <citation type="submission" date="2020-06" db="EMBL/GenBank/DDBJ databases">
        <authorList>
            <person name="Li T."/>
            <person name="Hu X."/>
            <person name="Zhang T."/>
            <person name="Song X."/>
            <person name="Zhang H."/>
            <person name="Dai N."/>
            <person name="Sheng W."/>
            <person name="Hou X."/>
            <person name="Wei L."/>
        </authorList>
    </citation>
    <scope>NUCLEOTIDE SEQUENCE</scope>
    <source>
        <strain evidence="4">K16</strain>
        <tissue evidence="4">Leaf</tissue>
    </source>
</reference>
<dbReference type="InterPro" id="IPR012337">
    <property type="entry name" value="RNaseH-like_sf"/>
</dbReference>
<dbReference type="EMBL" id="JACGWL010000008">
    <property type="protein sequence ID" value="KAK4396840.1"/>
    <property type="molecule type" value="Genomic_DNA"/>
</dbReference>
<dbReference type="GO" id="GO:0008408">
    <property type="term" value="F:3'-5' exonuclease activity"/>
    <property type="evidence" value="ECO:0007669"/>
    <property type="project" value="InterPro"/>
</dbReference>
<dbReference type="Gene3D" id="3.30.420.10">
    <property type="entry name" value="Ribonuclease H-like superfamily/Ribonuclease H"/>
    <property type="match status" value="1"/>
</dbReference>
<dbReference type="InterPro" id="IPR002562">
    <property type="entry name" value="3'-5'_exonuclease_dom"/>
</dbReference>
<dbReference type="PANTHER" id="PTHR13620:SF76">
    <property type="entry name" value="WERNER SYNDROME-LIKE EXONUCLEASE"/>
    <property type="match status" value="1"/>
</dbReference>
<reference evidence="4" key="2">
    <citation type="journal article" date="2024" name="Plant">
        <title>Genomic evolution and insights into agronomic trait innovations of Sesamum species.</title>
        <authorList>
            <person name="Miao H."/>
            <person name="Wang L."/>
            <person name="Qu L."/>
            <person name="Liu H."/>
            <person name="Sun Y."/>
            <person name="Le M."/>
            <person name="Wang Q."/>
            <person name="Wei S."/>
            <person name="Zheng Y."/>
            <person name="Lin W."/>
            <person name="Duan Y."/>
            <person name="Cao H."/>
            <person name="Xiong S."/>
            <person name="Wang X."/>
            <person name="Wei L."/>
            <person name="Li C."/>
            <person name="Ma Q."/>
            <person name="Ju M."/>
            <person name="Zhao R."/>
            <person name="Li G."/>
            <person name="Mu C."/>
            <person name="Tian Q."/>
            <person name="Mei H."/>
            <person name="Zhang T."/>
            <person name="Gao T."/>
            <person name="Zhang H."/>
        </authorList>
    </citation>
    <scope>NUCLEOTIDE SEQUENCE</scope>
    <source>
        <strain evidence="4">K16</strain>
    </source>
</reference>
<dbReference type="InterPro" id="IPR051132">
    <property type="entry name" value="3-5_Exonuclease_domain"/>
</dbReference>
<sequence>MFAFLFVEIGKVARPTFHISSMKHESLHLLTPTPLNSYIPRSHIVLAPLPCFPDFYSVNFHGKFIQVTVAKKASHVHQWISGIRRIHRKLLVGIDTEWLPNLAPGDDHPIAILQLCVGQHCLIVQLLHADCIPPSLHAFLADPRHVFCGVGVQEDVNKLFDHHGLIVGNTADLNELARLASEADGREYNHMGLKKMALLILGKAMMKPLRVTLSKWDSHNLDFEQVEYAAVDAFVSFQIALALCSWIVN</sequence>
<dbReference type="GO" id="GO:0005634">
    <property type="term" value="C:nucleus"/>
    <property type="evidence" value="ECO:0007669"/>
    <property type="project" value="TreeGrafter"/>
</dbReference>
<comment type="caution">
    <text evidence="4">The sequence shown here is derived from an EMBL/GenBank/DDBJ whole genome shotgun (WGS) entry which is preliminary data.</text>
</comment>
<evidence type="ECO:0000313" key="5">
    <source>
        <dbReference type="Proteomes" id="UP001289374"/>
    </source>
</evidence>
<evidence type="ECO:0000259" key="3">
    <source>
        <dbReference type="Pfam" id="PF01612"/>
    </source>
</evidence>
<dbReference type="GO" id="GO:0003676">
    <property type="term" value="F:nucleic acid binding"/>
    <property type="evidence" value="ECO:0007669"/>
    <property type="project" value="InterPro"/>
</dbReference>
<dbReference type="Proteomes" id="UP001289374">
    <property type="component" value="Unassembled WGS sequence"/>
</dbReference>
<keyword evidence="2" id="KW-0378">Hydrolase</keyword>
<accession>A0AAE1WP23</accession>
<organism evidence="4 5">
    <name type="scientific">Sesamum angolense</name>
    <dbReference type="NCBI Taxonomy" id="2727404"/>
    <lineage>
        <taxon>Eukaryota</taxon>
        <taxon>Viridiplantae</taxon>
        <taxon>Streptophyta</taxon>
        <taxon>Embryophyta</taxon>
        <taxon>Tracheophyta</taxon>
        <taxon>Spermatophyta</taxon>
        <taxon>Magnoliopsida</taxon>
        <taxon>eudicotyledons</taxon>
        <taxon>Gunneridae</taxon>
        <taxon>Pentapetalae</taxon>
        <taxon>asterids</taxon>
        <taxon>lamiids</taxon>
        <taxon>Lamiales</taxon>
        <taxon>Pedaliaceae</taxon>
        <taxon>Sesamum</taxon>
    </lineage>
</organism>
<evidence type="ECO:0000313" key="4">
    <source>
        <dbReference type="EMBL" id="KAK4396840.1"/>
    </source>
</evidence>
<dbReference type="InterPro" id="IPR036397">
    <property type="entry name" value="RNaseH_sf"/>
</dbReference>
<dbReference type="Pfam" id="PF01612">
    <property type="entry name" value="DNA_pol_A_exo1"/>
    <property type="match status" value="1"/>
</dbReference>
<dbReference type="GO" id="GO:0006139">
    <property type="term" value="P:nucleobase-containing compound metabolic process"/>
    <property type="evidence" value="ECO:0007669"/>
    <property type="project" value="InterPro"/>
</dbReference>
<keyword evidence="1" id="KW-0540">Nuclease</keyword>
<dbReference type="PANTHER" id="PTHR13620">
    <property type="entry name" value="3-5 EXONUCLEASE"/>
    <property type="match status" value="1"/>
</dbReference>
<proteinExistence type="predicted"/>
<dbReference type="CDD" id="cd06141">
    <property type="entry name" value="WRN_exo"/>
    <property type="match status" value="1"/>
</dbReference>
<feature type="domain" description="3'-5' exonuclease" evidence="3">
    <location>
        <begin position="87"/>
        <end position="243"/>
    </location>
</feature>
<protein>
    <recommendedName>
        <fullName evidence="3">3'-5' exonuclease domain-containing protein</fullName>
    </recommendedName>
</protein>
<evidence type="ECO:0000256" key="1">
    <source>
        <dbReference type="ARBA" id="ARBA00022722"/>
    </source>
</evidence>
<dbReference type="AlphaFoldDB" id="A0AAE1WP23"/>
<dbReference type="SUPFAM" id="SSF53098">
    <property type="entry name" value="Ribonuclease H-like"/>
    <property type="match status" value="1"/>
</dbReference>
<keyword evidence="5" id="KW-1185">Reference proteome</keyword>
<dbReference type="GO" id="GO:0005737">
    <property type="term" value="C:cytoplasm"/>
    <property type="evidence" value="ECO:0007669"/>
    <property type="project" value="TreeGrafter"/>
</dbReference>